<dbReference type="CDD" id="cd00118">
    <property type="entry name" value="LysM"/>
    <property type="match status" value="2"/>
</dbReference>
<evidence type="ECO:0000256" key="3">
    <source>
        <dbReference type="SAM" id="SignalP"/>
    </source>
</evidence>
<feature type="signal peptide" evidence="3">
    <location>
        <begin position="1"/>
        <end position="27"/>
    </location>
</feature>
<dbReference type="OrthoDB" id="5985073at2759"/>
<evidence type="ECO:0000256" key="1">
    <source>
        <dbReference type="ARBA" id="ARBA00022669"/>
    </source>
</evidence>
<dbReference type="EMBL" id="LASV01000111">
    <property type="protein sequence ID" value="KKA23127.1"/>
    <property type="molecule type" value="Genomic_DNA"/>
</dbReference>
<dbReference type="AlphaFoldDB" id="A0A0F4YXX2"/>
<dbReference type="STRING" id="1408163.A0A0F4YXX2"/>
<dbReference type="SMART" id="SM00257">
    <property type="entry name" value="LysM"/>
    <property type="match status" value="2"/>
</dbReference>
<proteinExistence type="predicted"/>
<gene>
    <name evidence="5" type="ORF">T310_2853</name>
</gene>
<feature type="domain" description="LysM" evidence="4">
    <location>
        <begin position="545"/>
        <end position="591"/>
    </location>
</feature>
<keyword evidence="3" id="KW-0732">Signal</keyword>
<dbReference type="PROSITE" id="PS51782">
    <property type="entry name" value="LYSM"/>
    <property type="match status" value="2"/>
</dbReference>
<comment type="caution">
    <text evidence="5">The sequence shown here is derived from an EMBL/GenBank/DDBJ whole genome shotgun (WGS) entry which is preliminary data.</text>
</comment>
<dbReference type="Proteomes" id="UP000053958">
    <property type="component" value="Unassembled WGS sequence"/>
</dbReference>
<feature type="chain" id="PRO_5002481984" description="LysM domain-containing protein" evidence="3">
    <location>
        <begin position="28"/>
        <end position="670"/>
    </location>
</feature>
<sequence>MPSPSLFCCRILGLWLLASVFPLLVASKHHDPWGHFVHRDLHHGAASHVRRNASSPASSNTTAHSLLLSNTTSGPTQLFNISDLTMFSSDCANALAGSLNYSAAIGYSSSLYVWGGLTMNDITALCTTACSDSISSFRANVLEACVNDVYTDEPANATAYVYGIGTMNDIYNVEGVSVKPIALVDYYFLSYNLTCTQDDSNPPNFCYALTGNNTTNGTAVDPCGNGGLGAMRAQLEDPRMYDDDLASQYSASVLCLCVQGTCEPYIVQQNDTCLSVASAHNITLTQLLSWNPTIDPICANCNTKIGHVICVSNPVGYIQPNITDIGSTTPTTAVPVPTNAMNGSNTLCHDHRQVRHHIERLLFPQPGNQLQLYQSLSHIIWSNLPTATAPVYPNVTTTATPYPLANGSLTNCFEMFDNTYGNITCYEAASLFGVNVLDFVRWNPSVLNGQNYTVDGCTLQNQTQYCGSFYNQSLVPSSTLVYPPIPTDITANATTQCLDWYQTEKDVSYNMTTTSTATGTVPPITTTTGGAPAPTQSGVVANCQKWYVAQSGDTCYGIATSYNITLDQFYAWNPAVGGDCSSLQAGDAYCVEAPTTITTTTASATTSATTTSVTPPAPTQSGIPSNCDAYAVAQSRDGCQIFADRNNITLAELYEWNPVLNNDCKNQERD</sequence>
<dbReference type="GeneID" id="25315204"/>
<dbReference type="Gene3D" id="3.10.350.10">
    <property type="entry name" value="LysM domain"/>
    <property type="match status" value="3"/>
</dbReference>
<name>A0A0F4YXX2_RASE3</name>
<evidence type="ECO:0000259" key="4">
    <source>
        <dbReference type="PROSITE" id="PS51782"/>
    </source>
</evidence>
<organism evidence="5 6">
    <name type="scientific">Rasamsonia emersonii (strain ATCC 16479 / CBS 393.64 / IMI 116815)</name>
    <dbReference type="NCBI Taxonomy" id="1408163"/>
    <lineage>
        <taxon>Eukaryota</taxon>
        <taxon>Fungi</taxon>
        <taxon>Dikarya</taxon>
        <taxon>Ascomycota</taxon>
        <taxon>Pezizomycotina</taxon>
        <taxon>Eurotiomycetes</taxon>
        <taxon>Eurotiomycetidae</taxon>
        <taxon>Eurotiales</taxon>
        <taxon>Trichocomaceae</taxon>
        <taxon>Rasamsonia</taxon>
    </lineage>
</organism>
<dbReference type="PANTHER" id="PTHR34997">
    <property type="entry name" value="AM15"/>
    <property type="match status" value="1"/>
</dbReference>
<keyword evidence="2" id="KW-0843">Virulence</keyword>
<accession>A0A0F4YXX2</accession>
<dbReference type="InterPro" id="IPR052210">
    <property type="entry name" value="LysM1-like"/>
</dbReference>
<keyword evidence="1" id="KW-0147">Chitin-binding</keyword>
<dbReference type="PANTHER" id="PTHR34997:SF1">
    <property type="entry name" value="PEPTIDOGLYCAN-BINDING LYSIN DOMAIN"/>
    <property type="match status" value="1"/>
</dbReference>
<keyword evidence="6" id="KW-1185">Reference proteome</keyword>
<dbReference type="Pfam" id="PF01476">
    <property type="entry name" value="LysM"/>
    <property type="match status" value="2"/>
</dbReference>
<evidence type="ECO:0000313" key="6">
    <source>
        <dbReference type="Proteomes" id="UP000053958"/>
    </source>
</evidence>
<dbReference type="SUPFAM" id="SSF54106">
    <property type="entry name" value="LysM domain"/>
    <property type="match status" value="2"/>
</dbReference>
<reference evidence="5 6" key="1">
    <citation type="submission" date="2015-04" db="EMBL/GenBank/DDBJ databases">
        <authorList>
            <person name="Heijne W.H."/>
            <person name="Fedorova N.D."/>
            <person name="Nierman W.C."/>
            <person name="Vollebregt A.W."/>
            <person name="Zhao Z."/>
            <person name="Wu L."/>
            <person name="Kumar M."/>
            <person name="Stam H."/>
            <person name="van den Berg M.A."/>
            <person name="Pel H.J."/>
        </authorList>
    </citation>
    <scope>NUCLEOTIDE SEQUENCE [LARGE SCALE GENOMIC DNA]</scope>
    <source>
        <strain evidence="5 6">CBS 393.64</strain>
    </source>
</reference>
<dbReference type="GO" id="GO:0008061">
    <property type="term" value="F:chitin binding"/>
    <property type="evidence" value="ECO:0007669"/>
    <property type="project" value="UniProtKB-KW"/>
</dbReference>
<feature type="domain" description="LysM" evidence="4">
    <location>
        <begin position="263"/>
        <end position="311"/>
    </location>
</feature>
<evidence type="ECO:0000256" key="2">
    <source>
        <dbReference type="ARBA" id="ARBA00023026"/>
    </source>
</evidence>
<dbReference type="InterPro" id="IPR018392">
    <property type="entry name" value="LysM"/>
</dbReference>
<evidence type="ECO:0000313" key="5">
    <source>
        <dbReference type="EMBL" id="KKA23127.1"/>
    </source>
</evidence>
<dbReference type="RefSeq" id="XP_013329739.1">
    <property type="nucleotide sequence ID" value="XM_013474285.1"/>
</dbReference>
<dbReference type="InterPro" id="IPR036779">
    <property type="entry name" value="LysM_dom_sf"/>
</dbReference>
<protein>
    <recommendedName>
        <fullName evidence="4">LysM domain-containing protein</fullName>
    </recommendedName>
</protein>